<dbReference type="Gene3D" id="1.10.357.10">
    <property type="entry name" value="Tetracycline Repressor, domain 2"/>
    <property type="match status" value="1"/>
</dbReference>
<proteinExistence type="predicted"/>
<evidence type="ECO:0000256" key="4">
    <source>
        <dbReference type="PROSITE-ProRule" id="PRU00335"/>
    </source>
</evidence>
<evidence type="ECO:0000256" key="5">
    <source>
        <dbReference type="SAM" id="MobiDB-lite"/>
    </source>
</evidence>
<dbReference type="GO" id="GO:0003700">
    <property type="term" value="F:DNA-binding transcription factor activity"/>
    <property type="evidence" value="ECO:0007669"/>
    <property type="project" value="TreeGrafter"/>
</dbReference>
<keyword evidence="2 4" id="KW-0238">DNA-binding</keyword>
<organism evidence="7 8">
    <name type="scientific">Pseudosulfitobacter pseudonitzschiae</name>
    <dbReference type="NCBI Taxonomy" id="1402135"/>
    <lineage>
        <taxon>Bacteria</taxon>
        <taxon>Pseudomonadati</taxon>
        <taxon>Pseudomonadota</taxon>
        <taxon>Alphaproteobacteria</taxon>
        <taxon>Rhodobacterales</taxon>
        <taxon>Roseobacteraceae</taxon>
        <taxon>Pseudosulfitobacter</taxon>
    </lineage>
</organism>
<evidence type="ECO:0000256" key="2">
    <source>
        <dbReference type="ARBA" id="ARBA00023125"/>
    </source>
</evidence>
<dbReference type="KEGG" id="spse:SULPSESMR1_03933"/>
<protein>
    <submittedName>
        <fullName evidence="7">Bacterial regulatory protein, tetR family</fullName>
    </submittedName>
</protein>
<evidence type="ECO:0000256" key="3">
    <source>
        <dbReference type="ARBA" id="ARBA00023163"/>
    </source>
</evidence>
<keyword evidence="1" id="KW-0805">Transcription regulation</keyword>
<dbReference type="Pfam" id="PF00440">
    <property type="entry name" value="TetR_N"/>
    <property type="match status" value="1"/>
</dbReference>
<dbReference type="EMBL" id="CP022417">
    <property type="protein sequence ID" value="ASM74860.1"/>
    <property type="molecule type" value="Genomic_DNA"/>
</dbReference>
<dbReference type="InterPro" id="IPR009057">
    <property type="entry name" value="Homeodomain-like_sf"/>
</dbReference>
<keyword evidence="8" id="KW-1185">Reference proteome</keyword>
<dbReference type="OrthoDB" id="9808189at2"/>
<accession>A0A221K7L1</accession>
<dbReference type="RefSeq" id="WP_089422875.1">
    <property type="nucleotide sequence ID" value="NZ_CP022417.1"/>
</dbReference>
<keyword evidence="7" id="KW-0614">Plasmid</keyword>
<feature type="domain" description="HTH tetR-type" evidence="6">
    <location>
        <begin position="23"/>
        <end position="83"/>
    </location>
</feature>
<evidence type="ECO:0000256" key="1">
    <source>
        <dbReference type="ARBA" id="ARBA00023015"/>
    </source>
</evidence>
<reference evidence="7 8" key="1">
    <citation type="submission" date="2017-07" db="EMBL/GenBank/DDBJ databases">
        <title>Genome Sequence of Sulfitobacter pseudonitzschiae Strain SMR1 Isolated from a culture of the Diatom Skeletonema marinoi.</title>
        <authorList>
            <person name="Topel M."/>
            <person name="Pinder M.I.M."/>
            <person name="Johansson O.N."/>
            <person name="Kourtchenko O."/>
            <person name="Godhe A."/>
            <person name="Clarke A.K."/>
        </authorList>
    </citation>
    <scope>NUCLEOTIDE SEQUENCE [LARGE SCALE GENOMIC DNA]</scope>
    <source>
        <strain evidence="7 8">SMR1</strain>
        <plasmid evidence="7 8">pSMR1-2</plasmid>
    </source>
</reference>
<evidence type="ECO:0000313" key="8">
    <source>
        <dbReference type="Proteomes" id="UP000199754"/>
    </source>
</evidence>
<dbReference type="InterPro" id="IPR050109">
    <property type="entry name" value="HTH-type_TetR-like_transc_reg"/>
</dbReference>
<feature type="region of interest" description="Disordered" evidence="5">
    <location>
        <begin position="1"/>
        <end position="20"/>
    </location>
</feature>
<geneLocation type="plasmid" evidence="7 8">
    <name>pSMR1-2</name>
</geneLocation>
<keyword evidence="3" id="KW-0804">Transcription</keyword>
<dbReference type="PROSITE" id="PS50977">
    <property type="entry name" value="HTH_TETR_2"/>
    <property type="match status" value="1"/>
</dbReference>
<evidence type="ECO:0000259" key="6">
    <source>
        <dbReference type="PROSITE" id="PS50977"/>
    </source>
</evidence>
<dbReference type="PANTHER" id="PTHR30055">
    <property type="entry name" value="HTH-TYPE TRANSCRIPTIONAL REGULATOR RUTR"/>
    <property type="match status" value="1"/>
</dbReference>
<dbReference type="SUPFAM" id="SSF46689">
    <property type="entry name" value="Homeodomain-like"/>
    <property type="match status" value="1"/>
</dbReference>
<gene>
    <name evidence="7" type="ORF">SULPSESMR1_03933</name>
</gene>
<sequence length="214" mass="24993">MAEKPKNPHAQLPHKRPRQSRAQFTVDTLYDGFVRIWRRDGPEAATTRAIAEETGYAVGTLYEYFPNTTALLSGYVRNCIEQDIVRLREYNLSSEGKPWLERLYHVIRVTAGQHPNSPYLDHEMLLREGLISEERHHRHAFERLAQIWVDIVSSWPDLPVRPAPETIRLMFLMVWGVRRYKLIAQVKDSELGNWLDDIHTMCRALLHADRPSAR</sequence>
<name>A0A221K7L1_9RHOB</name>
<dbReference type="InterPro" id="IPR001647">
    <property type="entry name" value="HTH_TetR"/>
</dbReference>
<dbReference type="Proteomes" id="UP000199754">
    <property type="component" value="Plasmid pSMR1-2"/>
</dbReference>
<dbReference type="GO" id="GO:0000976">
    <property type="term" value="F:transcription cis-regulatory region binding"/>
    <property type="evidence" value="ECO:0007669"/>
    <property type="project" value="TreeGrafter"/>
</dbReference>
<dbReference type="PANTHER" id="PTHR30055:SF234">
    <property type="entry name" value="HTH-TYPE TRANSCRIPTIONAL REGULATOR BETI"/>
    <property type="match status" value="1"/>
</dbReference>
<dbReference type="AlphaFoldDB" id="A0A221K7L1"/>
<evidence type="ECO:0000313" key="7">
    <source>
        <dbReference type="EMBL" id="ASM74860.1"/>
    </source>
</evidence>
<feature type="DNA-binding region" description="H-T-H motif" evidence="4">
    <location>
        <begin position="46"/>
        <end position="65"/>
    </location>
</feature>